<dbReference type="Proteomes" id="UP000316781">
    <property type="component" value="Unassembled WGS sequence"/>
</dbReference>
<reference evidence="1 2" key="1">
    <citation type="submission" date="2019-07" db="EMBL/GenBank/DDBJ databases">
        <title>Ln-dependent methylotrophs.</title>
        <authorList>
            <person name="Tani A."/>
        </authorList>
    </citation>
    <scope>NUCLEOTIDE SEQUENCE [LARGE SCALE GENOMIC DNA]</scope>
    <source>
        <strain evidence="1 2">SM89A</strain>
    </source>
</reference>
<dbReference type="RefSeq" id="WP_142864359.1">
    <property type="nucleotide sequence ID" value="NZ_VJMF01000093.1"/>
</dbReference>
<protein>
    <submittedName>
        <fullName evidence="1">Methanobactin biosynthesis cassette protein MbnB</fullName>
    </submittedName>
</protein>
<proteinExistence type="predicted"/>
<evidence type="ECO:0000313" key="2">
    <source>
        <dbReference type="Proteomes" id="UP000316781"/>
    </source>
</evidence>
<accession>A0A549SDX6</accession>
<dbReference type="InterPro" id="IPR026431">
    <property type="entry name" value="Methbact_MbnB"/>
</dbReference>
<dbReference type="PANTHER" id="PTHR42194:SF1">
    <property type="entry name" value="UPF0276 PROTEIN HI_1600"/>
    <property type="match status" value="1"/>
</dbReference>
<comment type="caution">
    <text evidence="1">The sequence shown here is derived from an EMBL/GenBank/DDBJ whole genome shotgun (WGS) entry which is preliminary data.</text>
</comment>
<dbReference type="InterPro" id="IPR007801">
    <property type="entry name" value="MbnB/TglH/ChrH"/>
</dbReference>
<dbReference type="Pfam" id="PF05114">
    <property type="entry name" value="MbnB_TglH_ChrH"/>
    <property type="match status" value="1"/>
</dbReference>
<dbReference type="Gene3D" id="3.20.20.150">
    <property type="entry name" value="Divalent-metal-dependent TIM barrel enzymes"/>
    <property type="match status" value="1"/>
</dbReference>
<name>A0A549SDX6_METSR</name>
<sequence>MQIGFNFTTNPTLDMVQRMIRERQIDYCELLIDNFLHVPPRELESVFKCPLAFHIMFSRFLESDVEFLSKFAKRLRELIDALNPLYVSDHVLRFTHEGRRLYHLGEIDYETEYELVKQRVSQWQDLVGRRLYLENYPSLMEGGWEAPAFFERLTKETGAGVLFDASNAVCAKRNCGAPVERWSNVIESTEHYHVAGYGPSFSAPHVTVDAHDREMAPDTIEFLTSMRSSFDKPGATMTYERDYNIEYDSISVDLQRLREIFSNTPEPDHASLVTCAS</sequence>
<dbReference type="AlphaFoldDB" id="A0A549SDX6"/>
<organism evidence="1 2">
    <name type="scientific">Methylosinus sporium</name>
    <dbReference type="NCBI Taxonomy" id="428"/>
    <lineage>
        <taxon>Bacteria</taxon>
        <taxon>Pseudomonadati</taxon>
        <taxon>Pseudomonadota</taxon>
        <taxon>Alphaproteobacteria</taxon>
        <taxon>Hyphomicrobiales</taxon>
        <taxon>Methylocystaceae</taxon>
        <taxon>Methylosinus</taxon>
    </lineage>
</organism>
<dbReference type="EMBL" id="VJMF01000093">
    <property type="protein sequence ID" value="TRL26659.1"/>
    <property type="molecule type" value="Genomic_DNA"/>
</dbReference>
<dbReference type="InterPro" id="IPR036237">
    <property type="entry name" value="Xyl_isomerase-like_sf"/>
</dbReference>
<dbReference type="PANTHER" id="PTHR42194">
    <property type="entry name" value="UPF0276 PROTEIN HI_1600"/>
    <property type="match status" value="1"/>
</dbReference>
<evidence type="ECO:0000313" key="1">
    <source>
        <dbReference type="EMBL" id="TRL26659.1"/>
    </source>
</evidence>
<dbReference type="NCBIfam" id="TIGR04159">
    <property type="entry name" value="methbact_MbnB"/>
    <property type="match status" value="1"/>
</dbReference>
<gene>
    <name evidence="1" type="primary">mbnB</name>
    <name evidence="1" type="ORF">FM996_19175</name>
</gene>
<dbReference type="SUPFAM" id="SSF51658">
    <property type="entry name" value="Xylose isomerase-like"/>
    <property type="match status" value="1"/>
</dbReference>